<organism evidence="7 8">
    <name type="scientific">Alteribacillus persepolensis</name>
    <dbReference type="NCBI Taxonomy" id="568899"/>
    <lineage>
        <taxon>Bacteria</taxon>
        <taxon>Bacillati</taxon>
        <taxon>Bacillota</taxon>
        <taxon>Bacilli</taxon>
        <taxon>Bacillales</taxon>
        <taxon>Bacillaceae</taxon>
        <taxon>Alteribacillus</taxon>
    </lineage>
</organism>
<dbReference type="InterPro" id="IPR025110">
    <property type="entry name" value="AMP-bd_C"/>
</dbReference>
<dbReference type="Proteomes" id="UP000199163">
    <property type="component" value="Unassembled WGS sequence"/>
</dbReference>
<gene>
    <name evidence="7" type="ORF">SAMN05192534_12112</name>
</gene>
<evidence type="ECO:0000259" key="6">
    <source>
        <dbReference type="Pfam" id="PF13193"/>
    </source>
</evidence>
<evidence type="ECO:0000313" key="7">
    <source>
        <dbReference type="EMBL" id="SDI09093.1"/>
    </source>
</evidence>
<dbReference type="AlphaFoldDB" id="A0A1G8HQY6"/>
<evidence type="ECO:0000256" key="3">
    <source>
        <dbReference type="ARBA" id="ARBA00022741"/>
    </source>
</evidence>
<keyword evidence="4" id="KW-0067">ATP-binding</keyword>
<keyword evidence="8" id="KW-1185">Reference proteome</keyword>
<accession>A0A1G8HQY6</accession>
<dbReference type="OrthoDB" id="9778383at2"/>
<feature type="domain" description="AMP-dependent synthetase/ligase" evidence="5">
    <location>
        <begin position="13"/>
        <end position="376"/>
    </location>
</feature>
<dbReference type="PANTHER" id="PTHR43107:SF15">
    <property type="entry name" value="FATTY ACID TRANSPORT PROTEIN 3, ISOFORM A"/>
    <property type="match status" value="1"/>
</dbReference>
<evidence type="ECO:0000256" key="2">
    <source>
        <dbReference type="ARBA" id="ARBA00022598"/>
    </source>
</evidence>
<dbReference type="SUPFAM" id="SSF56801">
    <property type="entry name" value="Acetyl-CoA synthetase-like"/>
    <property type="match status" value="1"/>
</dbReference>
<dbReference type="EMBL" id="FNDK01000021">
    <property type="protein sequence ID" value="SDI09093.1"/>
    <property type="molecule type" value="Genomic_DNA"/>
</dbReference>
<keyword evidence="3" id="KW-0547">Nucleotide-binding</keyword>
<comment type="similarity">
    <text evidence="1">Belongs to the ATP-dependent AMP-binding enzyme family.</text>
</comment>
<dbReference type="RefSeq" id="WP_091275281.1">
    <property type="nucleotide sequence ID" value="NZ_FNDK01000021.1"/>
</dbReference>
<dbReference type="GO" id="GO:0005324">
    <property type="term" value="F:long-chain fatty acid transmembrane transporter activity"/>
    <property type="evidence" value="ECO:0007669"/>
    <property type="project" value="TreeGrafter"/>
</dbReference>
<dbReference type="InterPro" id="IPR045851">
    <property type="entry name" value="AMP-bd_C_sf"/>
</dbReference>
<keyword evidence="2 7" id="KW-0436">Ligase</keyword>
<dbReference type="Pfam" id="PF00501">
    <property type="entry name" value="AMP-binding"/>
    <property type="match status" value="1"/>
</dbReference>
<name>A0A1G8HQY6_9BACI</name>
<dbReference type="PANTHER" id="PTHR43107">
    <property type="entry name" value="LONG-CHAIN FATTY ACID TRANSPORT PROTEIN"/>
    <property type="match status" value="1"/>
</dbReference>
<protein>
    <submittedName>
        <fullName evidence="7">Crotonobetaine/carnitine-CoA ligase</fullName>
    </submittedName>
</protein>
<feature type="domain" description="AMP-binding enzyme C-terminal" evidence="6">
    <location>
        <begin position="426"/>
        <end position="499"/>
    </location>
</feature>
<dbReference type="GO" id="GO:0005524">
    <property type="term" value="F:ATP binding"/>
    <property type="evidence" value="ECO:0007669"/>
    <property type="project" value="UniProtKB-KW"/>
</dbReference>
<dbReference type="InterPro" id="IPR020845">
    <property type="entry name" value="AMP-binding_CS"/>
</dbReference>
<dbReference type="STRING" id="568899.SAMN05192534_12112"/>
<dbReference type="Gene3D" id="3.40.50.12780">
    <property type="entry name" value="N-terminal domain of ligase-like"/>
    <property type="match status" value="1"/>
</dbReference>
<dbReference type="Gene3D" id="3.30.300.30">
    <property type="match status" value="1"/>
</dbReference>
<dbReference type="PROSITE" id="PS00455">
    <property type="entry name" value="AMP_BINDING"/>
    <property type="match status" value="1"/>
</dbReference>
<evidence type="ECO:0000313" key="8">
    <source>
        <dbReference type="Proteomes" id="UP000199163"/>
    </source>
</evidence>
<evidence type="ECO:0000259" key="5">
    <source>
        <dbReference type="Pfam" id="PF00501"/>
    </source>
</evidence>
<evidence type="ECO:0000256" key="1">
    <source>
        <dbReference type="ARBA" id="ARBA00006432"/>
    </source>
</evidence>
<dbReference type="Pfam" id="PF13193">
    <property type="entry name" value="AMP-binding_C"/>
    <property type="match status" value="1"/>
</dbReference>
<reference evidence="7 8" key="1">
    <citation type="submission" date="2016-10" db="EMBL/GenBank/DDBJ databases">
        <authorList>
            <person name="de Groot N.N."/>
        </authorList>
    </citation>
    <scope>NUCLEOTIDE SEQUENCE [LARGE SCALE GENOMIC DNA]</scope>
    <source>
        <strain evidence="7 8">DSM 21632</strain>
    </source>
</reference>
<proteinExistence type="inferred from homology"/>
<dbReference type="InterPro" id="IPR000873">
    <property type="entry name" value="AMP-dep_synth/lig_dom"/>
</dbReference>
<sequence length="526" mass="59909">MYEGVETFGKIVEHRADSKPYERFIRFENYDLTYQELHQNGNKVSHVIAALGLSKGDTCAVMLPNSPEFLAMWVGLARLGVIEVPINVAFRGDLLAYILNKAECKALVISSQWVERVKELSDELIHLQHVIVVGEEVEIEEENFSFYSYENLMLNARDTHVKVDIQSTDPSLILFTSGTTGPSKGVILSHRANFSLAQTACDLMDYGPEDRLFTVFPLFHINARYTTILTALMADCDVVMHEKFSASKFWDICRKEQITSFNFMGSMLTILMKQPRKPNDADNPVRKAYGAPTPVEIYHDFIERFQVEISEVYGSTELGTAIYNHADTFKLGSCGKPVPIYEVEIHDDNDQPCPPGTAGEIVVRPKEPSIMFSGYYGMSEATVKAWQNLWFHTGDRGWVDEEGYFYFLDRMKDVVRRKGENISSYEVERVLNDHPKVKESAVIGVPSELSEEEVLAAITVKDGYNLKPEDLLDYCKTRIADFAVPRYIRYLKALPKNTSLRVEKYKLRKDGVTDDTWDRELVGYKV</sequence>
<dbReference type="GO" id="GO:0005886">
    <property type="term" value="C:plasma membrane"/>
    <property type="evidence" value="ECO:0007669"/>
    <property type="project" value="TreeGrafter"/>
</dbReference>
<dbReference type="GO" id="GO:0004467">
    <property type="term" value="F:long-chain fatty acid-CoA ligase activity"/>
    <property type="evidence" value="ECO:0007669"/>
    <property type="project" value="TreeGrafter"/>
</dbReference>
<dbReference type="InterPro" id="IPR042099">
    <property type="entry name" value="ANL_N_sf"/>
</dbReference>
<dbReference type="GO" id="GO:0044539">
    <property type="term" value="P:long-chain fatty acid import into cell"/>
    <property type="evidence" value="ECO:0007669"/>
    <property type="project" value="TreeGrafter"/>
</dbReference>
<dbReference type="CDD" id="cd05934">
    <property type="entry name" value="FACL_DitJ_like"/>
    <property type="match status" value="1"/>
</dbReference>
<evidence type="ECO:0000256" key="4">
    <source>
        <dbReference type="ARBA" id="ARBA00022840"/>
    </source>
</evidence>